<keyword evidence="2" id="KW-0521">NADP</keyword>
<evidence type="ECO:0000256" key="2">
    <source>
        <dbReference type="ARBA" id="ARBA00022857"/>
    </source>
</evidence>
<dbReference type="PANTHER" id="PTHR24320:SF282">
    <property type="entry name" value="WW DOMAIN-CONTAINING OXIDOREDUCTASE"/>
    <property type="match status" value="1"/>
</dbReference>
<dbReference type="Gene3D" id="3.40.50.720">
    <property type="entry name" value="NAD(P)-binding Rossmann-like Domain"/>
    <property type="match status" value="1"/>
</dbReference>
<dbReference type="Pfam" id="PF00106">
    <property type="entry name" value="adh_short"/>
    <property type="match status" value="1"/>
</dbReference>
<keyword evidence="3" id="KW-0560">Oxidoreductase</keyword>
<dbReference type="PRINTS" id="PR00081">
    <property type="entry name" value="GDHRDH"/>
</dbReference>
<organism evidence="4 5">
    <name type="scientific">Epicoccum nigrum</name>
    <name type="common">Soil fungus</name>
    <name type="synonym">Epicoccum purpurascens</name>
    <dbReference type="NCBI Taxonomy" id="105696"/>
    <lineage>
        <taxon>Eukaryota</taxon>
        <taxon>Fungi</taxon>
        <taxon>Dikarya</taxon>
        <taxon>Ascomycota</taxon>
        <taxon>Pezizomycotina</taxon>
        <taxon>Dothideomycetes</taxon>
        <taxon>Pleosporomycetidae</taxon>
        <taxon>Pleosporales</taxon>
        <taxon>Pleosporineae</taxon>
        <taxon>Didymellaceae</taxon>
        <taxon>Epicoccum</taxon>
    </lineage>
</organism>
<evidence type="ECO:0008006" key="6">
    <source>
        <dbReference type="Google" id="ProtNLM"/>
    </source>
</evidence>
<gene>
    <name evidence="4" type="ORF">B5807_05585</name>
</gene>
<dbReference type="InterPro" id="IPR002347">
    <property type="entry name" value="SDR_fam"/>
</dbReference>
<dbReference type="Proteomes" id="UP000193240">
    <property type="component" value="Unassembled WGS sequence"/>
</dbReference>
<dbReference type="InterPro" id="IPR036291">
    <property type="entry name" value="NAD(P)-bd_dom_sf"/>
</dbReference>
<reference evidence="4 5" key="1">
    <citation type="journal article" date="2017" name="Genome Announc.">
        <title>Genome sequence of the saprophytic ascomycete Epicoccum nigrum ICMP 19927 strain isolated from New Zealand.</title>
        <authorList>
            <person name="Fokin M."/>
            <person name="Fleetwood D."/>
            <person name="Weir B.S."/>
            <person name="Villas-Boas S.G."/>
        </authorList>
    </citation>
    <scope>NUCLEOTIDE SEQUENCE [LARGE SCALE GENOMIC DNA]</scope>
    <source>
        <strain evidence="4 5">ICMP 19927</strain>
    </source>
</reference>
<dbReference type="AlphaFoldDB" id="A0A1Y2M055"/>
<evidence type="ECO:0000256" key="3">
    <source>
        <dbReference type="ARBA" id="ARBA00023002"/>
    </source>
</evidence>
<dbReference type="GO" id="GO:0016491">
    <property type="term" value="F:oxidoreductase activity"/>
    <property type="evidence" value="ECO:0007669"/>
    <property type="project" value="UniProtKB-KW"/>
</dbReference>
<proteinExistence type="inferred from homology"/>
<dbReference type="PANTHER" id="PTHR24320">
    <property type="entry name" value="RETINOL DEHYDROGENASE"/>
    <property type="match status" value="1"/>
</dbReference>
<dbReference type="EMBL" id="KZ107844">
    <property type="protein sequence ID" value="OSS49159.1"/>
    <property type="molecule type" value="Genomic_DNA"/>
</dbReference>
<comment type="similarity">
    <text evidence="1">Belongs to the short-chain dehydrogenases/reductases (SDR) family.</text>
</comment>
<accession>A0A1Y2M055</accession>
<dbReference type="InParanoid" id="A0A1Y2M055"/>
<dbReference type="STRING" id="105696.A0A1Y2M055"/>
<evidence type="ECO:0000256" key="1">
    <source>
        <dbReference type="ARBA" id="ARBA00006484"/>
    </source>
</evidence>
<sequence>MREQKSQFRAEDIQDLTGYVVIVTGGNSGIGYETALNLALHNARVYIASRSAERISSAIHQMKESAPNKNLDLRILQLDMMDLASVKAAATRFVSEETRLDILINNAGIMGTPFETTKDGYESQWQVNYLAPFVLTHNLLPLMLRTASETPDKTRVRVINLATEMTAMLGPKTISLKDVDLKDACGPTAALQRYSHSKQGSIRHAKELNDRYSAQGLTAYSLHPGLIKTNLQGKDPSLFGRVQGLVTKVIPKVSAHEGALNSLYCATSPKVVQEGAGRYFIPVGKLQPRVGGWLADKDGNAELWKWSENVDQQIR</sequence>
<evidence type="ECO:0000313" key="4">
    <source>
        <dbReference type="EMBL" id="OSS49159.1"/>
    </source>
</evidence>
<name>A0A1Y2M055_EPING</name>
<evidence type="ECO:0000313" key="5">
    <source>
        <dbReference type="Proteomes" id="UP000193240"/>
    </source>
</evidence>
<dbReference type="SUPFAM" id="SSF51735">
    <property type="entry name" value="NAD(P)-binding Rossmann-fold domains"/>
    <property type="match status" value="1"/>
</dbReference>
<keyword evidence="5" id="KW-1185">Reference proteome</keyword>
<dbReference type="OMA" id="FTWFRYA"/>
<protein>
    <recommendedName>
        <fullName evidence="6">NAD(P)-binding protein</fullName>
    </recommendedName>
</protein>